<evidence type="ECO:0000256" key="6">
    <source>
        <dbReference type="SAM" id="MobiDB-lite"/>
    </source>
</evidence>
<dbReference type="Proteomes" id="UP000823863">
    <property type="component" value="Unassembled WGS sequence"/>
</dbReference>
<dbReference type="GO" id="GO:0005975">
    <property type="term" value="P:carbohydrate metabolic process"/>
    <property type="evidence" value="ECO:0007669"/>
    <property type="project" value="InterPro"/>
</dbReference>
<comment type="similarity">
    <text evidence="2">Belongs to the glycosyl hydrolase 3 family.</text>
</comment>
<evidence type="ECO:0000256" key="7">
    <source>
        <dbReference type="SAM" id="Phobius"/>
    </source>
</evidence>
<dbReference type="PROSITE" id="PS00775">
    <property type="entry name" value="GLYCOSYL_HYDROL_F3"/>
    <property type="match status" value="1"/>
</dbReference>
<dbReference type="PANTHER" id="PTHR30480:SF13">
    <property type="entry name" value="BETA-HEXOSAMINIDASE"/>
    <property type="match status" value="1"/>
</dbReference>
<evidence type="ECO:0000256" key="2">
    <source>
        <dbReference type="ARBA" id="ARBA00005336"/>
    </source>
</evidence>
<comment type="catalytic activity">
    <reaction evidence="1">
        <text>Hydrolysis of terminal non-reducing N-acetyl-D-hexosamine residues in N-acetyl-beta-D-hexosaminides.</text>
        <dbReference type="EC" id="3.2.1.52"/>
    </reaction>
</comment>
<feature type="transmembrane region" description="Helical" evidence="7">
    <location>
        <begin position="20"/>
        <end position="41"/>
    </location>
</feature>
<comment type="caution">
    <text evidence="9">The sequence shown here is derived from an EMBL/GenBank/DDBJ whole genome shotgun (WGS) entry which is preliminary data.</text>
</comment>
<evidence type="ECO:0000259" key="8">
    <source>
        <dbReference type="Pfam" id="PF00933"/>
    </source>
</evidence>
<evidence type="ECO:0000256" key="1">
    <source>
        <dbReference type="ARBA" id="ARBA00001231"/>
    </source>
</evidence>
<dbReference type="AlphaFoldDB" id="A0A9D2TGF0"/>
<proteinExistence type="inferred from homology"/>
<evidence type="ECO:0000256" key="5">
    <source>
        <dbReference type="ARBA" id="ARBA00023295"/>
    </source>
</evidence>
<keyword evidence="4 9" id="KW-0378">Hydrolase</keyword>
<keyword evidence="5" id="KW-0326">Glycosidase</keyword>
<keyword evidence="7" id="KW-0812">Transmembrane</keyword>
<dbReference type="PANTHER" id="PTHR30480">
    <property type="entry name" value="BETA-HEXOSAMINIDASE-RELATED"/>
    <property type="match status" value="1"/>
</dbReference>
<dbReference type="InterPro" id="IPR019800">
    <property type="entry name" value="Glyco_hydro_3_AS"/>
</dbReference>
<keyword evidence="7" id="KW-0472">Membrane</keyword>
<name>A0A9D2TGF0_9FIRM</name>
<dbReference type="SUPFAM" id="SSF51445">
    <property type="entry name" value="(Trans)glycosidases"/>
    <property type="match status" value="1"/>
</dbReference>
<protein>
    <recommendedName>
        <fullName evidence="3">beta-N-acetylhexosaminidase</fullName>
        <ecNumber evidence="3">3.2.1.52</ecNumber>
    </recommendedName>
</protein>
<dbReference type="InterPro" id="IPR050226">
    <property type="entry name" value="NagZ_Beta-hexosaminidase"/>
</dbReference>
<feature type="compositionally biased region" description="Acidic residues" evidence="6">
    <location>
        <begin position="53"/>
        <end position="69"/>
    </location>
</feature>
<feature type="region of interest" description="Disordered" evidence="6">
    <location>
        <begin position="50"/>
        <end position="83"/>
    </location>
</feature>
<dbReference type="InterPro" id="IPR036962">
    <property type="entry name" value="Glyco_hydro_3_N_sf"/>
</dbReference>
<gene>
    <name evidence="9" type="ORF">H9931_12815</name>
</gene>
<dbReference type="EMBL" id="DWWB01000077">
    <property type="protein sequence ID" value="HJC67572.1"/>
    <property type="molecule type" value="Genomic_DNA"/>
</dbReference>
<accession>A0A9D2TGF0</accession>
<dbReference type="GO" id="GO:0009254">
    <property type="term" value="P:peptidoglycan turnover"/>
    <property type="evidence" value="ECO:0007669"/>
    <property type="project" value="TreeGrafter"/>
</dbReference>
<dbReference type="GO" id="GO:0004563">
    <property type="term" value="F:beta-N-acetylhexosaminidase activity"/>
    <property type="evidence" value="ECO:0007669"/>
    <property type="project" value="UniProtKB-EC"/>
</dbReference>
<dbReference type="InterPro" id="IPR017853">
    <property type="entry name" value="GH"/>
</dbReference>
<keyword evidence="7" id="KW-1133">Transmembrane helix</keyword>
<feature type="domain" description="Glycoside hydrolase family 3 N-terminal" evidence="8">
    <location>
        <begin position="97"/>
        <end position="426"/>
    </location>
</feature>
<dbReference type="Gene3D" id="3.20.20.300">
    <property type="entry name" value="Glycoside hydrolase, family 3, N-terminal domain"/>
    <property type="match status" value="1"/>
</dbReference>
<reference evidence="9" key="1">
    <citation type="journal article" date="2021" name="PeerJ">
        <title>Extensive microbial diversity within the chicken gut microbiome revealed by metagenomics and culture.</title>
        <authorList>
            <person name="Gilroy R."/>
            <person name="Ravi A."/>
            <person name="Getino M."/>
            <person name="Pursley I."/>
            <person name="Horton D.L."/>
            <person name="Alikhan N.F."/>
            <person name="Baker D."/>
            <person name="Gharbi K."/>
            <person name="Hall N."/>
            <person name="Watson M."/>
            <person name="Adriaenssens E.M."/>
            <person name="Foster-Nyarko E."/>
            <person name="Jarju S."/>
            <person name="Secka A."/>
            <person name="Antonio M."/>
            <person name="Oren A."/>
            <person name="Chaudhuri R.R."/>
            <person name="La Ragione R."/>
            <person name="Hildebrand F."/>
            <person name="Pallen M.J."/>
        </authorList>
    </citation>
    <scope>NUCLEOTIDE SEQUENCE</scope>
    <source>
        <strain evidence="9">CHK198-12963</strain>
    </source>
</reference>
<dbReference type="InterPro" id="IPR001764">
    <property type="entry name" value="Glyco_hydro_3_N"/>
</dbReference>
<evidence type="ECO:0000313" key="9">
    <source>
        <dbReference type="EMBL" id="HJC67572.1"/>
    </source>
</evidence>
<evidence type="ECO:0000313" key="10">
    <source>
        <dbReference type="Proteomes" id="UP000823863"/>
    </source>
</evidence>
<sequence>MQRRNLRSRKKPKSSKWKALLWLALTVGAAVLIFIAAGPFIGGAGLERSLPEVEQEPEFSEPTGEDDPPETTAKEEQTQTPQEMLREQAESIVAAMTLDEKICQLFMVTPEQLTGVGQVTAAGDGTRQALLEYPVGGLIYFRQNLQTPDQTRDMLEKTKAFSEKSGKLPLFLAVDEEGGSVARIGGQEAFGETRFPDMAEIGANGDPQEAYEVGNTIGAYLSGYGFNMDFAPDADVLTNPENTVVANRSFGSDPQLVWQMASQVATGLEEQGIWPVWKHFPGHGATAGDTHEGFAYTDQTLEELWEEELLPFRNAVEAGADCVMAAHIAVPAVTGDDTPASLSETMIDEILRQKMGFEGVVVTDALNMGAIQDHYSSGEAAVKALKAGADLLLMPSDFHKAKEAVAAAVENGELSQERIDQSVIRIGIMKLKRQQYEEK</sequence>
<evidence type="ECO:0000256" key="3">
    <source>
        <dbReference type="ARBA" id="ARBA00012663"/>
    </source>
</evidence>
<evidence type="ECO:0000256" key="4">
    <source>
        <dbReference type="ARBA" id="ARBA00022801"/>
    </source>
</evidence>
<reference evidence="9" key="2">
    <citation type="submission" date="2021-04" db="EMBL/GenBank/DDBJ databases">
        <authorList>
            <person name="Gilroy R."/>
        </authorList>
    </citation>
    <scope>NUCLEOTIDE SEQUENCE</scope>
    <source>
        <strain evidence="9">CHK198-12963</strain>
    </source>
</reference>
<dbReference type="EC" id="3.2.1.52" evidence="3"/>
<dbReference type="Pfam" id="PF00933">
    <property type="entry name" value="Glyco_hydro_3"/>
    <property type="match status" value="1"/>
</dbReference>
<organism evidence="9 10">
    <name type="scientific">Candidatus Enterocloster excrementigallinarum</name>
    <dbReference type="NCBI Taxonomy" id="2838558"/>
    <lineage>
        <taxon>Bacteria</taxon>
        <taxon>Bacillati</taxon>
        <taxon>Bacillota</taxon>
        <taxon>Clostridia</taxon>
        <taxon>Lachnospirales</taxon>
        <taxon>Lachnospiraceae</taxon>
        <taxon>Enterocloster</taxon>
    </lineage>
</organism>